<reference evidence="1" key="1">
    <citation type="submission" date="2025-08" db="UniProtKB">
        <authorList>
            <consortium name="Ensembl"/>
        </authorList>
    </citation>
    <scope>IDENTIFICATION</scope>
</reference>
<evidence type="ECO:0000313" key="2">
    <source>
        <dbReference type="Proteomes" id="UP000472261"/>
    </source>
</evidence>
<protein>
    <submittedName>
        <fullName evidence="1">Uncharacterized protein</fullName>
    </submittedName>
</protein>
<dbReference type="Ensembl" id="ENSPCLT00000005190.1">
    <property type="protein sequence ID" value="ENSPCLP00000003713.1"/>
    <property type="gene ID" value="ENSPCLG00000003245.1"/>
</dbReference>
<evidence type="ECO:0000313" key="1">
    <source>
        <dbReference type="Ensembl" id="ENSPCLP00000003713.1"/>
    </source>
</evidence>
<name>A0A669PBE3_PHACC</name>
<organism evidence="1 2">
    <name type="scientific">Phasianus colchicus</name>
    <name type="common">Common pheasant</name>
    <dbReference type="NCBI Taxonomy" id="9054"/>
    <lineage>
        <taxon>Eukaryota</taxon>
        <taxon>Metazoa</taxon>
        <taxon>Chordata</taxon>
        <taxon>Craniata</taxon>
        <taxon>Vertebrata</taxon>
        <taxon>Euteleostomi</taxon>
        <taxon>Archelosauria</taxon>
        <taxon>Archosauria</taxon>
        <taxon>Dinosauria</taxon>
        <taxon>Saurischia</taxon>
        <taxon>Theropoda</taxon>
        <taxon>Coelurosauria</taxon>
        <taxon>Aves</taxon>
        <taxon>Neognathae</taxon>
        <taxon>Galloanserae</taxon>
        <taxon>Galliformes</taxon>
        <taxon>Phasianidae</taxon>
        <taxon>Phasianinae</taxon>
        <taxon>Phasianus</taxon>
    </lineage>
</organism>
<keyword evidence="2" id="KW-1185">Reference proteome</keyword>
<accession>A0A669PBE3</accession>
<dbReference type="AlphaFoldDB" id="A0A669PBE3"/>
<proteinExistence type="predicted"/>
<sequence length="89" mass="10512">IHLRKVSHPTKRPGVKRKSLIYRKTKSLSNIQCQYLWQNFLLTNVAFPLLTRILRRDDRPLLCILALNSCCYDIKIDRRVLGSSRIVYL</sequence>
<reference evidence="1" key="2">
    <citation type="submission" date="2025-09" db="UniProtKB">
        <authorList>
            <consortium name="Ensembl"/>
        </authorList>
    </citation>
    <scope>IDENTIFICATION</scope>
</reference>
<dbReference type="Proteomes" id="UP000472261">
    <property type="component" value="Unplaced"/>
</dbReference>